<dbReference type="GO" id="GO:0070210">
    <property type="term" value="C:Rpd3L-Expanded complex"/>
    <property type="evidence" value="ECO:0007669"/>
    <property type="project" value="TreeGrafter"/>
</dbReference>
<gene>
    <name evidence="4" type="ORF">ANCCAN_02044</name>
</gene>
<dbReference type="SMART" id="SM00317">
    <property type="entry name" value="SET"/>
    <property type="match status" value="1"/>
</dbReference>
<keyword evidence="5" id="KW-1185">Reference proteome</keyword>
<feature type="compositionally biased region" description="Basic and acidic residues" evidence="2">
    <location>
        <begin position="261"/>
        <end position="277"/>
    </location>
</feature>
<feature type="compositionally biased region" description="Low complexity" evidence="2">
    <location>
        <begin position="523"/>
        <end position="554"/>
    </location>
</feature>
<dbReference type="PROSITE" id="PS50280">
    <property type="entry name" value="SET"/>
    <property type="match status" value="1"/>
</dbReference>
<dbReference type="GO" id="GO:0006355">
    <property type="term" value="P:regulation of DNA-templated transcription"/>
    <property type="evidence" value="ECO:0007669"/>
    <property type="project" value="TreeGrafter"/>
</dbReference>
<reference evidence="4 5" key="1">
    <citation type="submission" date="2014-10" db="EMBL/GenBank/DDBJ databases">
        <title>Draft genome of the hookworm Ancylostoma caninum.</title>
        <authorList>
            <person name="Mitreva M."/>
        </authorList>
    </citation>
    <scope>NUCLEOTIDE SEQUENCE [LARGE SCALE GENOMIC DNA]</scope>
    <source>
        <strain evidence="4 5">Baltimore</strain>
    </source>
</reference>
<evidence type="ECO:0000313" key="5">
    <source>
        <dbReference type="Proteomes" id="UP000252519"/>
    </source>
</evidence>
<dbReference type="GO" id="GO:0034967">
    <property type="term" value="C:Set3 complex"/>
    <property type="evidence" value="ECO:0007669"/>
    <property type="project" value="TreeGrafter"/>
</dbReference>
<evidence type="ECO:0000313" key="4">
    <source>
        <dbReference type="EMBL" id="RCN51685.1"/>
    </source>
</evidence>
<feature type="compositionally biased region" description="Low complexity" evidence="2">
    <location>
        <begin position="881"/>
        <end position="893"/>
    </location>
</feature>
<dbReference type="PANTHER" id="PTHR46462">
    <property type="entry name" value="UPSET, ISOFORM A"/>
    <property type="match status" value="1"/>
</dbReference>
<feature type="compositionally biased region" description="Basic residues" evidence="2">
    <location>
        <begin position="243"/>
        <end position="260"/>
    </location>
</feature>
<dbReference type="CDD" id="cd10529">
    <property type="entry name" value="SET_SETD5-like"/>
    <property type="match status" value="1"/>
</dbReference>
<feature type="compositionally biased region" description="Low complexity" evidence="2">
    <location>
        <begin position="681"/>
        <end position="710"/>
    </location>
</feature>
<feature type="compositionally biased region" description="Basic and acidic residues" evidence="2">
    <location>
        <begin position="292"/>
        <end position="301"/>
    </location>
</feature>
<evidence type="ECO:0000256" key="2">
    <source>
        <dbReference type="SAM" id="MobiDB-lite"/>
    </source>
</evidence>
<evidence type="ECO:0000259" key="3">
    <source>
        <dbReference type="PROSITE" id="PS50280"/>
    </source>
</evidence>
<feature type="compositionally biased region" description="Pro residues" evidence="2">
    <location>
        <begin position="894"/>
        <end position="903"/>
    </location>
</feature>
<feature type="compositionally biased region" description="Basic and acidic residues" evidence="2">
    <location>
        <begin position="370"/>
        <end position="399"/>
    </location>
</feature>
<dbReference type="EMBL" id="JOJR01000011">
    <property type="protein sequence ID" value="RCN51685.1"/>
    <property type="molecule type" value="Genomic_DNA"/>
</dbReference>
<feature type="domain" description="SET" evidence="3">
    <location>
        <begin position="26"/>
        <end position="152"/>
    </location>
</feature>
<feature type="region of interest" description="Disordered" evidence="2">
    <location>
        <begin position="674"/>
        <end position="758"/>
    </location>
</feature>
<dbReference type="GO" id="GO:0006325">
    <property type="term" value="P:chromatin organization"/>
    <property type="evidence" value="ECO:0007669"/>
    <property type="project" value="UniProtKB-KW"/>
</dbReference>
<feature type="compositionally biased region" description="Low complexity" evidence="2">
    <location>
        <begin position="734"/>
        <end position="751"/>
    </location>
</feature>
<sequence length="910" mass="99214">MIRRNEYTKRAKQMLALFDTTAGAQSILETSRDLRRGKRMFVAPDVEGLVATELIKQDDVIMEYVGNVCLPDECPGRLQRGALQPYCVLYNGLGQNLLCIDARRQGSDARFARRCCRSNSTLKHILLNGNIYVMLVASENIDKGTEVTIPFDCDFRDTLVPVDCACGDDPNCYMKQFNNSLRSKASLEERDNHDAPPQNQQPTNGVNSGRKSVSSPPKSKSENRGRPKGSGKKENVTEEAPKKKGIPGRKPKRIGIRLRRHSENKNAKSPEGSKEQSGEGETSDQKEDDVVEEKVPEETKSVPESSPSTENLKEEVPLKDEINEPVEVEKLQSSSVQSGNQKKSQPSSPKKEEQPTSTKRRSSTGSGRTFKREAIELKEVMDYTLPEDRNKPSREERKLQAAVAAFEKKQEKEKKKAEAHKEKEMVDAKEKRGPGRPSRTSMGSSGKRGRRGSERSVESSAKEKEKKPEPVAESVAPRESPRGKKKREESKENEVVEASTLVQPPRKRWAAAVKENEAAQRASSPEVTSSSSTTPMGTVDVVAADSVSPSPSSVGGKKLWLRRHAAESISEENSQTTENLSTPEQPLSCAADSTSDITAAPTKVQMSPPLKKRRHMLEACQSDEHVAAAALAQMGSKTEGFRFHWNMALRTSVPSWTESSSVDFHLADSVQKPLPLPTTRDSTANTSAAVSVDTTATTSTASPLPLTSPAEVKKGKRLSLEDYKRRRSTMASESVTVSSGTSSTTTTGPSVNVRNRAGESTTRITRSFMPSMDSNLEQNPILRPLDADIPIPALGVPPDLEVVKKMILEESCLPPPPAPPPLPVPVDPVPPSTVVASSSDMSIASSSESGEERMSLADRLAKEFGVGTAGTPRSPPKPVFSSGSGHRGTSTRDVPPPPPPGPRPTRNTRW</sequence>
<protein>
    <submittedName>
        <fullName evidence="4">SET domain protein</fullName>
    </submittedName>
</protein>
<dbReference type="STRING" id="29170.A0A368H8T8"/>
<dbReference type="AlphaFoldDB" id="A0A368H8T8"/>
<feature type="compositionally biased region" description="Pro residues" evidence="2">
    <location>
        <begin position="818"/>
        <end position="831"/>
    </location>
</feature>
<feature type="region of interest" description="Disordered" evidence="2">
    <location>
        <begin position="186"/>
        <end position="595"/>
    </location>
</feature>
<dbReference type="SUPFAM" id="SSF82199">
    <property type="entry name" value="SET domain"/>
    <property type="match status" value="1"/>
</dbReference>
<feature type="region of interest" description="Disordered" evidence="2">
    <location>
        <begin position="818"/>
        <end position="910"/>
    </location>
</feature>
<feature type="compositionally biased region" description="Basic and acidic residues" evidence="2">
    <location>
        <begin position="850"/>
        <end position="862"/>
    </location>
</feature>
<accession>A0A368H8T8</accession>
<feature type="compositionally biased region" description="Basic and acidic residues" evidence="2">
    <location>
        <begin position="219"/>
        <end position="242"/>
    </location>
</feature>
<feature type="compositionally biased region" description="Low complexity" evidence="2">
    <location>
        <begin position="832"/>
        <end position="848"/>
    </location>
</feature>
<feature type="compositionally biased region" description="Polar residues" evidence="2">
    <location>
        <begin position="197"/>
        <end position="210"/>
    </location>
</feature>
<evidence type="ECO:0000256" key="1">
    <source>
        <dbReference type="ARBA" id="ARBA00022853"/>
    </source>
</evidence>
<dbReference type="Pfam" id="PF00856">
    <property type="entry name" value="SET"/>
    <property type="match status" value="1"/>
</dbReference>
<feature type="compositionally biased region" description="Polar residues" evidence="2">
    <location>
        <begin position="331"/>
        <end position="340"/>
    </location>
</feature>
<dbReference type="OrthoDB" id="5877798at2759"/>
<dbReference type="Proteomes" id="UP000252519">
    <property type="component" value="Unassembled WGS sequence"/>
</dbReference>
<keyword evidence="1" id="KW-0156">Chromatin regulator</keyword>
<feature type="compositionally biased region" description="Basic and acidic residues" evidence="2">
    <location>
        <begin position="479"/>
        <end position="494"/>
    </location>
</feature>
<dbReference type="InterPro" id="IPR046341">
    <property type="entry name" value="SET_dom_sf"/>
</dbReference>
<dbReference type="PANTHER" id="PTHR46462:SF3">
    <property type="entry name" value="UPSET, ISOFORM A"/>
    <property type="match status" value="1"/>
</dbReference>
<comment type="caution">
    <text evidence="4">The sequence shown here is derived from an EMBL/GenBank/DDBJ whole genome shotgun (WGS) entry which is preliminary data.</text>
</comment>
<dbReference type="InterPro" id="IPR001214">
    <property type="entry name" value="SET_dom"/>
</dbReference>
<name>A0A368H8T8_ANCCA</name>
<dbReference type="Gene3D" id="2.170.270.10">
    <property type="entry name" value="SET domain"/>
    <property type="match status" value="1"/>
</dbReference>
<feature type="compositionally biased region" description="Basic and acidic residues" evidence="2">
    <location>
        <begin position="311"/>
        <end position="330"/>
    </location>
</feature>
<organism evidence="4 5">
    <name type="scientific">Ancylostoma caninum</name>
    <name type="common">Dog hookworm</name>
    <dbReference type="NCBI Taxonomy" id="29170"/>
    <lineage>
        <taxon>Eukaryota</taxon>
        <taxon>Metazoa</taxon>
        <taxon>Ecdysozoa</taxon>
        <taxon>Nematoda</taxon>
        <taxon>Chromadorea</taxon>
        <taxon>Rhabditida</taxon>
        <taxon>Rhabditina</taxon>
        <taxon>Rhabditomorpha</taxon>
        <taxon>Strongyloidea</taxon>
        <taxon>Ancylostomatidae</taxon>
        <taxon>Ancylostomatinae</taxon>
        <taxon>Ancylostoma</taxon>
    </lineage>
</organism>
<feature type="compositionally biased region" description="Basic and acidic residues" evidence="2">
    <location>
        <begin position="451"/>
        <end position="470"/>
    </location>
</feature>
<feature type="compositionally biased region" description="Polar residues" evidence="2">
    <location>
        <begin position="571"/>
        <end position="595"/>
    </location>
</feature>
<feature type="compositionally biased region" description="Basic and acidic residues" evidence="2">
    <location>
        <begin position="406"/>
        <end position="433"/>
    </location>
</feature>
<proteinExistence type="predicted"/>